<organism evidence="6 7">
    <name type="scientific">Fibrisoma montanum</name>
    <dbReference type="NCBI Taxonomy" id="2305895"/>
    <lineage>
        <taxon>Bacteria</taxon>
        <taxon>Pseudomonadati</taxon>
        <taxon>Bacteroidota</taxon>
        <taxon>Cytophagia</taxon>
        <taxon>Cytophagales</taxon>
        <taxon>Spirosomataceae</taxon>
        <taxon>Fibrisoma</taxon>
    </lineage>
</organism>
<feature type="chain" id="PRO_5019503563" evidence="4">
    <location>
        <begin position="20"/>
        <end position="431"/>
    </location>
</feature>
<dbReference type="OrthoDB" id="9809261at2"/>
<sequence length="431" mass="48747">MKNWLFLLLSFLGSLPSVAQQTYLGMPINYQEENVGSYTLLAVLKADSRHPVKTAKDWERYGRPATMNLFSQWVYGKTPQTTVPMRFEVRNQNPNALNGKARRKEIVVHFGQSSKHRMTILMYLPKAAKPVPVFLSLNYFGNQAVYPDPEITITDQWVRNDTAVGTKDNRATAVTRGKHARRFPVDTILARGYGLATIYYGDLDPDNNQGFQNGIHPLFYKKGQTEPDSSEWGTIGAWAWGLMRAMDYLEQDQEVDAKRVAVIGHSRQGKTALWAGAQDPRFALVIANDSGEGGAAICRRNFGETFEHALTSNAFWYCKNMMLFKKDIARLPVDFHQLLACIAPRPLYIASASKDLLADPKGEYLSAYHASEVYRLYGLKGLDSNKPPAVEQPITGRHIGYHLRNGIHDILLYDWLQFIAFADFHFYGKGR</sequence>
<accession>A0A418M2P2</accession>
<evidence type="ECO:0000256" key="1">
    <source>
        <dbReference type="ARBA" id="ARBA00022487"/>
    </source>
</evidence>
<evidence type="ECO:0000256" key="4">
    <source>
        <dbReference type="SAM" id="SignalP"/>
    </source>
</evidence>
<keyword evidence="7" id="KW-1185">Reference proteome</keyword>
<dbReference type="EMBL" id="QXED01000007">
    <property type="protein sequence ID" value="RIV20011.1"/>
    <property type="molecule type" value="Genomic_DNA"/>
</dbReference>
<proteinExistence type="predicted"/>
<dbReference type="InterPro" id="IPR029058">
    <property type="entry name" value="AB_hydrolase_fold"/>
</dbReference>
<dbReference type="InterPro" id="IPR054579">
    <property type="entry name" value="GCE-like_dom"/>
</dbReference>
<dbReference type="SUPFAM" id="SSF53474">
    <property type="entry name" value="alpha/beta-Hydrolases"/>
    <property type="match status" value="2"/>
</dbReference>
<evidence type="ECO:0000259" key="5">
    <source>
        <dbReference type="Pfam" id="PF22244"/>
    </source>
</evidence>
<keyword evidence="3" id="KW-0378">Hydrolase</keyword>
<evidence type="ECO:0000313" key="7">
    <source>
        <dbReference type="Proteomes" id="UP000283523"/>
    </source>
</evidence>
<gene>
    <name evidence="6" type="ORF">DYU11_24175</name>
</gene>
<dbReference type="Proteomes" id="UP000283523">
    <property type="component" value="Unassembled WGS sequence"/>
</dbReference>
<keyword evidence="1" id="KW-0719">Serine esterase</keyword>
<dbReference type="Pfam" id="PF22244">
    <property type="entry name" value="GCE_fung"/>
    <property type="match status" value="1"/>
</dbReference>
<protein>
    <submittedName>
        <fullName evidence="6">Acetylxylan esterase</fullName>
    </submittedName>
</protein>
<dbReference type="GO" id="GO:0052689">
    <property type="term" value="F:carboxylic ester hydrolase activity"/>
    <property type="evidence" value="ECO:0007669"/>
    <property type="project" value="UniProtKB-KW"/>
</dbReference>
<comment type="caution">
    <text evidence="6">The sequence shown here is derived from an EMBL/GenBank/DDBJ whole genome shotgun (WGS) entry which is preliminary data.</text>
</comment>
<dbReference type="AlphaFoldDB" id="A0A418M2P2"/>
<evidence type="ECO:0000313" key="6">
    <source>
        <dbReference type="EMBL" id="RIV20011.1"/>
    </source>
</evidence>
<evidence type="ECO:0000256" key="3">
    <source>
        <dbReference type="ARBA" id="ARBA00022801"/>
    </source>
</evidence>
<feature type="signal peptide" evidence="4">
    <location>
        <begin position="1"/>
        <end position="19"/>
    </location>
</feature>
<name>A0A418M2P2_9BACT</name>
<reference evidence="6 7" key="1">
    <citation type="submission" date="2018-08" db="EMBL/GenBank/DDBJ databases">
        <title>Fibrisoma montanum sp. nov., isolated from Danxia mountain soil.</title>
        <authorList>
            <person name="Huang Y."/>
        </authorList>
    </citation>
    <scope>NUCLEOTIDE SEQUENCE [LARGE SCALE GENOMIC DNA]</scope>
    <source>
        <strain evidence="6 7">HYT19</strain>
    </source>
</reference>
<keyword evidence="2 4" id="KW-0732">Signal</keyword>
<dbReference type="Gene3D" id="3.40.50.1820">
    <property type="entry name" value="alpha/beta hydrolase"/>
    <property type="match status" value="1"/>
</dbReference>
<feature type="domain" description="4-O-methyl-glucuronoyl methylesterase-like" evidence="5">
    <location>
        <begin position="229"/>
        <end position="378"/>
    </location>
</feature>
<evidence type="ECO:0000256" key="2">
    <source>
        <dbReference type="ARBA" id="ARBA00022729"/>
    </source>
</evidence>
<dbReference type="RefSeq" id="WP_119670297.1">
    <property type="nucleotide sequence ID" value="NZ_QXED01000007.1"/>
</dbReference>